<proteinExistence type="inferred from homology"/>
<keyword evidence="4" id="KW-0521">NADP</keyword>
<keyword evidence="6" id="KW-0503">Monooxygenase</keyword>
<name>A0A9P9FTZ8_9HYPO</name>
<comment type="caution">
    <text evidence="6">The sequence shown here is derived from an EMBL/GenBank/DDBJ whole genome shotgun (WGS) entry which is preliminary data.</text>
</comment>
<dbReference type="EMBL" id="JAGMUV010000001">
    <property type="protein sequence ID" value="KAH7175356.1"/>
    <property type="molecule type" value="Genomic_DNA"/>
</dbReference>
<keyword evidence="5" id="KW-0560">Oxidoreductase</keyword>
<dbReference type="GO" id="GO:0050661">
    <property type="term" value="F:NADP binding"/>
    <property type="evidence" value="ECO:0007669"/>
    <property type="project" value="InterPro"/>
</dbReference>
<dbReference type="PANTHER" id="PTHR23023">
    <property type="entry name" value="DIMETHYLANILINE MONOOXYGENASE"/>
    <property type="match status" value="1"/>
</dbReference>
<comment type="similarity">
    <text evidence="1">Belongs to the FMO family.</text>
</comment>
<dbReference type="PRINTS" id="PR00370">
    <property type="entry name" value="FMOXYGENASE"/>
</dbReference>
<accession>A0A9P9FTZ8</accession>
<dbReference type="InterPro" id="IPR000960">
    <property type="entry name" value="Flavin_mOase"/>
</dbReference>
<evidence type="ECO:0000256" key="3">
    <source>
        <dbReference type="ARBA" id="ARBA00022827"/>
    </source>
</evidence>
<dbReference type="AlphaFoldDB" id="A0A9P9FTZ8"/>
<dbReference type="GO" id="GO:0050660">
    <property type="term" value="F:flavin adenine dinucleotide binding"/>
    <property type="evidence" value="ECO:0007669"/>
    <property type="project" value="InterPro"/>
</dbReference>
<dbReference type="InterPro" id="IPR036188">
    <property type="entry name" value="FAD/NAD-bd_sf"/>
</dbReference>
<evidence type="ECO:0000256" key="4">
    <source>
        <dbReference type="ARBA" id="ARBA00022857"/>
    </source>
</evidence>
<protein>
    <submittedName>
        <fullName evidence="6">Flavin monooxygenase-like protein</fullName>
    </submittedName>
</protein>
<dbReference type="SUPFAM" id="SSF51905">
    <property type="entry name" value="FAD/NAD(P)-binding domain"/>
    <property type="match status" value="2"/>
</dbReference>
<dbReference type="OrthoDB" id="66881at2759"/>
<keyword evidence="2" id="KW-0285">Flavoprotein</keyword>
<evidence type="ECO:0000256" key="5">
    <source>
        <dbReference type="ARBA" id="ARBA00023002"/>
    </source>
</evidence>
<dbReference type="Gene3D" id="3.50.50.60">
    <property type="entry name" value="FAD/NAD(P)-binding domain"/>
    <property type="match status" value="1"/>
</dbReference>
<keyword evidence="7" id="KW-1185">Reference proteome</keyword>
<reference evidence="6" key="1">
    <citation type="journal article" date="2021" name="Nat. Commun.">
        <title>Genetic determinants of endophytism in the Arabidopsis root mycobiome.</title>
        <authorList>
            <person name="Mesny F."/>
            <person name="Miyauchi S."/>
            <person name="Thiergart T."/>
            <person name="Pickel B."/>
            <person name="Atanasova L."/>
            <person name="Karlsson M."/>
            <person name="Huettel B."/>
            <person name="Barry K.W."/>
            <person name="Haridas S."/>
            <person name="Chen C."/>
            <person name="Bauer D."/>
            <person name="Andreopoulos W."/>
            <person name="Pangilinan J."/>
            <person name="LaButti K."/>
            <person name="Riley R."/>
            <person name="Lipzen A."/>
            <person name="Clum A."/>
            <person name="Drula E."/>
            <person name="Henrissat B."/>
            <person name="Kohler A."/>
            <person name="Grigoriev I.V."/>
            <person name="Martin F.M."/>
            <person name="Hacquard S."/>
        </authorList>
    </citation>
    <scope>NUCLEOTIDE SEQUENCE</scope>
    <source>
        <strain evidence="6">MPI-CAGE-AT-0147</strain>
    </source>
</reference>
<dbReference type="PIRSF" id="PIRSF000332">
    <property type="entry name" value="FMO"/>
    <property type="match status" value="1"/>
</dbReference>
<keyword evidence="3" id="KW-0274">FAD</keyword>
<evidence type="ECO:0000313" key="6">
    <source>
        <dbReference type="EMBL" id="KAH7175356.1"/>
    </source>
</evidence>
<sequence>MSVSLPSRGGVNSAAADLDGVSAELNDSRRSIYMQNCFFGCPCLGSDHSCVRFQPVENGQRSTNSRRCRPGLDIVQQHQLAHSTNLATGVLGLVAVKNLVEEGFNVTGFDRNDYVGGLWHYTDEDKTSVLPTTVINISKERGCFTDFPFPKDTPSHCTSAHVQQYLESYVEHFGLTKRLRLGATINEVKRDDKEDRWVVDVEGTGPEYFDKIIVATGINSRPHLPTLQGVEQFQGEVLHSRAFKRPELFKGKKVVVVGMGNTGADTAAALCGVADKVYISHNHGALIMPRVVNGVAFDHTMTARKAAIMGFLELNFPRFADFLFNTMIKKMQDKAFNIRPEWKLSPAPPVKHAVPIISDNLVDLLEAKQILSVVGIKLVSGPREVELDDGTLLEADAIIWCTGYKTEFSLLDRSVDPTRHTTPAWASAIGSRGKPLPRLYQNMISLDHPDSMAFMGCVAFATGAFPLYDLASMALAQVWKGKSTLPSLEEMNRSVDRQHEFICGIAKDGSAAPGWVRQAEWVSWANEAAGAGVNEHLGWGLTGWKFWFQDRAFYKLLMDGIYTPFIWRVFDGKRKSWDGARAEIERINAEAAARKKVKKTN</sequence>
<dbReference type="Pfam" id="PF00743">
    <property type="entry name" value="FMO-like"/>
    <property type="match status" value="1"/>
</dbReference>
<dbReference type="InterPro" id="IPR020946">
    <property type="entry name" value="Flavin_mOase-like"/>
</dbReference>
<gene>
    <name evidence="6" type="ORF">EDB81DRAFT_769683</name>
</gene>
<dbReference type="GO" id="GO:0004499">
    <property type="term" value="F:N,N-dimethylaniline monooxygenase activity"/>
    <property type="evidence" value="ECO:0007669"/>
    <property type="project" value="InterPro"/>
</dbReference>
<organism evidence="6 7">
    <name type="scientific">Dactylonectria macrodidyma</name>
    <dbReference type="NCBI Taxonomy" id="307937"/>
    <lineage>
        <taxon>Eukaryota</taxon>
        <taxon>Fungi</taxon>
        <taxon>Dikarya</taxon>
        <taxon>Ascomycota</taxon>
        <taxon>Pezizomycotina</taxon>
        <taxon>Sordariomycetes</taxon>
        <taxon>Hypocreomycetidae</taxon>
        <taxon>Hypocreales</taxon>
        <taxon>Nectriaceae</taxon>
        <taxon>Dactylonectria</taxon>
    </lineage>
</organism>
<dbReference type="InterPro" id="IPR050346">
    <property type="entry name" value="FMO-like"/>
</dbReference>
<evidence type="ECO:0000256" key="2">
    <source>
        <dbReference type="ARBA" id="ARBA00022630"/>
    </source>
</evidence>
<evidence type="ECO:0000313" key="7">
    <source>
        <dbReference type="Proteomes" id="UP000738349"/>
    </source>
</evidence>
<evidence type="ECO:0000256" key="1">
    <source>
        <dbReference type="ARBA" id="ARBA00009183"/>
    </source>
</evidence>
<dbReference type="Proteomes" id="UP000738349">
    <property type="component" value="Unassembled WGS sequence"/>
</dbReference>